<name>A0A438IHY6_VITVI</name>
<evidence type="ECO:0000256" key="2">
    <source>
        <dbReference type="ARBA" id="ARBA00006824"/>
    </source>
</evidence>
<dbReference type="AlphaFoldDB" id="A0A438IHY6"/>
<evidence type="ECO:0000313" key="7">
    <source>
        <dbReference type="EMBL" id="RVW96319.1"/>
    </source>
</evidence>
<feature type="transmembrane region" description="Helical" evidence="6">
    <location>
        <begin position="169"/>
        <end position="188"/>
    </location>
</feature>
<dbReference type="PANTHER" id="PTHR11266">
    <property type="entry name" value="PEROXISOMAL MEMBRANE PROTEIN 2, PXMP2 MPV17"/>
    <property type="match status" value="1"/>
</dbReference>
<feature type="transmembrane region" description="Helical" evidence="6">
    <location>
        <begin position="312"/>
        <end position="329"/>
    </location>
</feature>
<dbReference type="Proteomes" id="UP000288805">
    <property type="component" value="Unassembled WGS sequence"/>
</dbReference>
<evidence type="ECO:0000256" key="3">
    <source>
        <dbReference type="ARBA" id="ARBA00022692"/>
    </source>
</evidence>
<evidence type="ECO:0000256" key="4">
    <source>
        <dbReference type="ARBA" id="ARBA00022989"/>
    </source>
</evidence>
<reference evidence="7 8" key="1">
    <citation type="journal article" date="2018" name="PLoS Genet.">
        <title>Population sequencing reveals clonal diversity and ancestral inbreeding in the grapevine cultivar Chardonnay.</title>
        <authorList>
            <person name="Roach M.J."/>
            <person name="Johnson D.L."/>
            <person name="Bohlmann J."/>
            <person name="van Vuuren H.J."/>
            <person name="Jones S.J."/>
            <person name="Pretorius I.S."/>
            <person name="Schmidt S.A."/>
            <person name="Borneman A.R."/>
        </authorList>
    </citation>
    <scope>NUCLEOTIDE SEQUENCE [LARGE SCALE GENOMIC DNA]</scope>
    <source>
        <strain evidence="8">cv. Chardonnay</strain>
        <tissue evidence="7">Leaf</tissue>
    </source>
</reference>
<keyword evidence="4 6" id="KW-1133">Transmembrane helix</keyword>
<accession>A0A438IHY6</accession>
<evidence type="ECO:0000256" key="6">
    <source>
        <dbReference type="SAM" id="Phobius"/>
    </source>
</evidence>
<keyword evidence="3 6" id="KW-0812">Transmembrane</keyword>
<dbReference type="GO" id="GO:0016020">
    <property type="term" value="C:membrane"/>
    <property type="evidence" value="ECO:0007669"/>
    <property type="project" value="UniProtKB-SubCell"/>
</dbReference>
<organism evidence="7 8">
    <name type="scientific">Vitis vinifera</name>
    <name type="common">Grape</name>
    <dbReference type="NCBI Taxonomy" id="29760"/>
    <lineage>
        <taxon>Eukaryota</taxon>
        <taxon>Viridiplantae</taxon>
        <taxon>Streptophyta</taxon>
        <taxon>Embryophyta</taxon>
        <taxon>Tracheophyta</taxon>
        <taxon>Spermatophyta</taxon>
        <taxon>Magnoliopsida</taxon>
        <taxon>eudicotyledons</taxon>
        <taxon>Gunneridae</taxon>
        <taxon>Pentapetalae</taxon>
        <taxon>rosids</taxon>
        <taxon>Vitales</taxon>
        <taxon>Vitaceae</taxon>
        <taxon>Viteae</taxon>
        <taxon>Vitis</taxon>
    </lineage>
</organism>
<feature type="transmembrane region" description="Helical" evidence="6">
    <location>
        <begin position="200"/>
        <end position="221"/>
    </location>
</feature>
<dbReference type="EMBL" id="QGNW01000108">
    <property type="protein sequence ID" value="RVW96319.1"/>
    <property type="molecule type" value="Genomic_DNA"/>
</dbReference>
<gene>
    <name evidence="7" type="primary">sym-1_2</name>
    <name evidence="7" type="ORF">CK203_020736</name>
</gene>
<sequence length="356" mass="40418">MEGFFTPTRLGGVLSDTPPGKVVCILQILAALPLSLCIASSYTYAVLDNVERVEMVSKMYVSSSGEDPSHQLRNSLGCWRYYCSIHHSLLREKASSNLSSGYLECPFVGLKFLVFCDGMLDVLYSIENHYGICNLWGLLDALHVIPWSRSQFRSYMTGSQDFKIDWKRTAITSMFGFGFVGPVGHFWFTMMNSGLLDGFLVMILVPEMFLMQLGQYIAYTYEGLDRFIRLRLLLQPASVRFVASKVAMDSLIFGPFELFVFFSHMGFSTGKNAAQVKEDLKRDFLPALIVESGAWPFVQVVNFRYVPVRYQLLYVNLFCLLDSIFLSWMEQQKDASWKQWFSSSPSSKEQGHGGGR</sequence>
<comment type="subcellular location">
    <subcellularLocation>
        <location evidence="1">Membrane</location>
        <topology evidence="1">Multi-pass membrane protein</topology>
    </subcellularLocation>
</comment>
<dbReference type="Pfam" id="PF04117">
    <property type="entry name" value="Mpv17_PMP22"/>
    <property type="match status" value="1"/>
</dbReference>
<protein>
    <submittedName>
        <fullName evidence="7">Protein sym-1</fullName>
    </submittedName>
</protein>
<feature type="transmembrane region" description="Helical" evidence="6">
    <location>
        <begin position="20"/>
        <end position="47"/>
    </location>
</feature>
<comment type="caution">
    <text evidence="7">The sequence shown here is derived from an EMBL/GenBank/DDBJ whole genome shotgun (WGS) entry which is preliminary data.</text>
</comment>
<evidence type="ECO:0000313" key="8">
    <source>
        <dbReference type="Proteomes" id="UP000288805"/>
    </source>
</evidence>
<proteinExistence type="inferred from homology"/>
<dbReference type="PANTHER" id="PTHR11266:SF111">
    <property type="entry name" value="PEROXISOMAL MEMBRANE 22 KDA (MPV17_PMP22) FAMILY PROTEIN"/>
    <property type="match status" value="1"/>
</dbReference>
<evidence type="ECO:0000256" key="1">
    <source>
        <dbReference type="ARBA" id="ARBA00004141"/>
    </source>
</evidence>
<keyword evidence="5 6" id="KW-0472">Membrane</keyword>
<dbReference type="InterPro" id="IPR007248">
    <property type="entry name" value="Mpv17_PMP22"/>
</dbReference>
<evidence type="ECO:0000256" key="5">
    <source>
        <dbReference type="ARBA" id="ARBA00023136"/>
    </source>
</evidence>
<comment type="similarity">
    <text evidence="2">Belongs to the peroxisomal membrane protein PXMP2/4 family.</text>
</comment>